<feature type="compositionally biased region" description="Low complexity" evidence="1">
    <location>
        <begin position="133"/>
        <end position="146"/>
    </location>
</feature>
<protein>
    <submittedName>
        <fullName evidence="3">Uncharacterized protein</fullName>
    </submittedName>
</protein>
<name>A0A2T7PLB9_POMCA</name>
<feature type="compositionally biased region" description="Polar residues" evidence="1">
    <location>
        <begin position="338"/>
        <end position="349"/>
    </location>
</feature>
<feature type="compositionally biased region" description="Low complexity" evidence="1">
    <location>
        <begin position="363"/>
        <end position="374"/>
    </location>
</feature>
<dbReference type="OrthoDB" id="446173at2759"/>
<dbReference type="AlphaFoldDB" id="A0A2T7PLB9"/>
<feature type="compositionally biased region" description="Low complexity" evidence="1">
    <location>
        <begin position="318"/>
        <end position="337"/>
    </location>
</feature>
<accession>A0A2T7PLB9</accession>
<gene>
    <name evidence="3" type="ORF">C0Q70_05458</name>
</gene>
<organism evidence="3 4">
    <name type="scientific">Pomacea canaliculata</name>
    <name type="common">Golden apple snail</name>
    <dbReference type="NCBI Taxonomy" id="400727"/>
    <lineage>
        <taxon>Eukaryota</taxon>
        <taxon>Metazoa</taxon>
        <taxon>Spiralia</taxon>
        <taxon>Lophotrochozoa</taxon>
        <taxon>Mollusca</taxon>
        <taxon>Gastropoda</taxon>
        <taxon>Caenogastropoda</taxon>
        <taxon>Architaenioglossa</taxon>
        <taxon>Ampullarioidea</taxon>
        <taxon>Ampullariidae</taxon>
        <taxon>Pomacea</taxon>
    </lineage>
</organism>
<sequence>MEEDDLLYFSQHHAVAGEVTSSKHVLRVELMTVTPPGASPPDDVIFPQNDTYPIHLHGFIASYHIRERHPSGLPAPLYRRVQSSVLQSDVTVVGIVVCAVLLAVLLGVAVVQRLYWRHLPKYNMAATEESPAHCAHSSSAHSSQPSSPGPHVQVDMDIPLTGGGRRKSSSGQKAVSRASSVSSTCSATLKKLRARADGAESSAASKGAGAVCNGSPKPSTRAYTPVENTSPQDTDLDPSFFRSSPIFRHVAPRSPRVHPHGSSASVDAPVSPMASPVLTKHDLLARKRQKREGSVSGGGELDREVTGSSGSYSVSKKLTPTLPTPTTTSISIRPRPTVSQTPTSGNGNMRSPFDPRQKPVTTPSSLHHPLPLSLQTSGNTVRSPTSLNHSFVPTRFSPSDEKRSQQTANSSSLESKNSPTKKKHLPTGEHSTVAPKICQQIKSTVLKKEPLDRSAFL</sequence>
<evidence type="ECO:0000256" key="2">
    <source>
        <dbReference type="SAM" id="Phobius"/>
    </source>
</evidence>
<dbReference type="Proteomes" id="UP000245119">
    <property type="component" value="Linkage Group LG3"/>
</dbReference>
<feature type="compositionally biased region" description="Polar residues" evidence="1">
    <location>
        <begin position="306"/>
        <end position="316"/>
    </location>
</feature>
<feature type="region of interest" description="Disordered" evidence="1">
    <location>
        <begin position="199"/>
        <end position="237"/>
    </location>
</feature>
<feature type="compositionally biased region" description="Polar residues" evidence="1">
    <location>
        <begin position="405"/>
        <end position="418"/>
    </location>
</feature>
<evidence type="ECO:0000313" key="4">
    <source>
        <dbReference type="Proteomes" id="UP000245119"/>
    </source>
</evidence>
<keyword evidence="2" id="KW-1133">Transmembrane helix</keyword>
<keyword evidence="2" id="KW-0812">Transmembrane</keyword>
<comment type="caution">
    <text evidence="3">The sequence shown here is derived from an EMBL/GenBank/DDBJ whole genome shotgun (WGS) entry which is preliminary data.</text>
</comment>
<feature type="compositionally biased region" description="Polar residues" evidence="1">
    <location>
        <begin position="216"/>
        <end position="233"/>
    </location>
</feature>
<keyword evidence="4" id="KW-1185">Reference proteome</keyword>
<feature type="region of interest" description="Disordered" evidence="1">
    <location>
        <begin position="251"/>
        <end position="436"/>
    </location>
</feature>
<feature type="compositionally biased region" description="Low complexity" evidence="1">
    <location>
        <begin position="199"/>
        <end position="210"/>
    </location>
</feature>
<feature type="transmembrane region" description="Helical" evidence="2">
    <location>
        <begin position="90"/>
        <end position="111"/>
    </location>
</feature>
<feature type="compositionally biased region" description="Polar residues" evidence="1">
    <location>
        <begin position="375"/>
        <end position="391"/>
    </location>
</feature>
<evidence type="ECO:0000313" key="3">
    <source>
        <dbReference type="EMBL" id="PVD34192.1"/>
    </source>
</evidence>
<reference evidence="3 4" key="1">
    <citation type="submission" date="2018-04" db="EMBL/GenBank/DDBJ databases">
        <title>The genome of golden apple snail Pomacea canaliculata provides insight into stress tolerance and invasive adaptation.</title>
        <authorList>
            <person name="Liu C."/>
            <person name="Liu B."/>
            <person name="Ren Y."/>
            <person name="Zhang Y."/>
            <person name="Wang H."/>
            <person name="Li S."/>
            <person name="Jiang F."/>
            <person name="Yin L."/>
            <person name="Zhang G."/>
            <person name="Qian W."/>
            <person name="Fan W."/>
        </authorList>
    </citation>
    <scope>NUCLEOTIDE SEQUENCE [LARGE SCALE GENOMIC DNA]</scope>
    <source>
        <strain evidence="3">SZHN2017</strain>
        <tissue evidence="3">Muscle</tissue>
    </source>
</reference>
<keyword evidence="2" id="KW-0472">Membrane</keyword>
<proteinExistence type="predicted"/>
<feature type="region of interest" description="Disordered" evidence="1">
    <location>
        <begin position="133"/>
        <end position="177"/>
    </location>
</feature>
<evidence type="ECO:0000256" key="1">
    <source>
        <dbReference type="SAM" id="MobiDB-lite"/>
    </source>
</evidence>
<dbReference type="EMBL" id="PZQS01000003">
    <property type="protein sequence ID" value="PVD34192.1"/>
    <property type="molecule type" value="Genomic_DNA"/>
</dbReference>